<accession>A0A9W9TKV5</accession>
<dbReference type="RefSeq" id="XP_058329947.1">
    <property type="nucleotide sequence ID" value="XM_058477057.1"/>
</dbReference>
<name>A0A9W9TKV5_9EURO</name>
<sequence>MYAIADGTHVSRADLPDEGKNWFNPHCRLLGVVDFEIEQSHDIIFIIGSDEVSNPNRFLQVVSWDGEEFHYYAVCMYILTEDGVNGHR</sequence>
<evidence type="ECO:0000313" key="2">
    <source>
        <dbReference type="Proteomes" id="UP001150941"/>
    </source>
</evidence>
<dbReference type="EMBL" id="JAPQKS010000005">
    <property type="protein sequence ID" value="KAJ5226536.1"/>
    <property type="molecule type" value="Genomic_DNA"/>
</dbReference>
<dbReference type="GeneID" id="83204360"/>
<evidence type="ECO:0000313" key="1">
    <source>
        <dbReference type="EMBL" id="KAJ5226536.1"/>
    </source>
</evidence>
<protein>
    <submittedName>
        <fullName evidence="1">Uncharacterized protein</fullName>
    </submittedName>
</protein>
<dbReference type="OrthoDB" id="6132182at2759"/>
<comment type="caution">
    <text evidence="1">The sequence shown here is derived from an EMBL/GenBank/DDBJ whole genome shotgun (WGS) entry which is preliminary data.</text>
</comment>
<gene>
    <name evidence="1" type="ORF">N7468_007761</name>
</gene>
<organism evidence="1 2">
    <name type="scientific">Penicillium chermesinum</name>
    <dbReference type="NCBI Taxonomy" id="63820"/>
    <lineage>
        <taxon>Eukaryota</taxon>
        <taxon>Fungi</taxon>
        <taxon>Dikarya</taxon>
        <taxon>Ascomycota</taxon>
        <taxon>Pezizomycotina</taxon>
        <taxon>Eurotiomycetes</taxon>
        <taxon>Eurotiomycetidae</taxon>
        <taxon>Eurotiales</taxon>
        <taxon>Aspergillaceae</taxon>
        <taxon>Penicillium</taxon>
    </lineage>
</organism>
<reference evidence="1" key="1">
    <citation type="submission" date="2022-11" db="EMBL/GenBank/DDBJ databases">
        <authorList>
            <person name="Petersen C."/>
        </authorList>
    </citation>
    <scope>NUCLEOTIDE SEQUENCE</scope>
    <source>
        <strain evidence="1">IBT 19713</strain>
    </source>
</reference>
<dbReference type="Proteomes" id="UP001150941">
    <property type="component" value="Unassembled WGS sequence"/>
</dbReference>
<proteinExistence type="predicted"/>
<dbReference type="AlphaFoldDB" id="A0A9W9TKV5"/>
<keyword evidence="2" id="KW-1185">Reference proteome</keyword>
<reference evidence="1" key="2">
    <citation type="journal article" date="2023" name="IMA Fungus">
        <title>Comparative genomic study of the Penicillium genus elucidates a diverse pangenome and 15 lateral gene transfer events.</title>
        <authorList>
            <person name="Petersen C."/>
            <person name="Sorensen T."/>
            <person name="Nielsen M.R."/>
            <person name="Sondergaard T.E."/>
            <person name="Sorensen J.L."/>
            <person name="Fitzpatrick D.A."/>
            <person name="Frisvad J.C."/>
            <person name="Nielsen K.L."/>
        </authorList>
    </citation>
    <scope>NUCLEOTIDE SEQUENCE</scope>
    <source>
        <strain evidence="1">IBT 19713</strain>
    </source>
</reference>